<name>A0AAN7QCC1_9EURO</name>
<proteinExistence type="predicted"/>
<accession>A0AAN7QCC1</accession>
<gene>
    <name evidence="1" type="ORF">LTR05_008697</name>
</gene>
<sequence>MPKNTKTSGWLINELKIQKDTFDDTTYPLPSYQLTKFESCIQLLQESTKSLSHRSSPQSGRRTRVRVLLKDIFLALNSEVFLLCTLAASITTLADVAQQGLIRDLGNWWKETAHPQGLSGIGSKLCDTFSVSTLFGSAPSCAGYDQRKAKLHDHQQDAQAPEAHGVVDGFPDNADARLNLEESSAPAYHVRDELVKAVPTNRHIEYRYSEAPINQMILLSDLISDAVQSSHQWKWERDLGGKMSTDCVNALVPKSRTQDISITLLVGYEKGMKLIEELQLELCKFDSGS</sequence>
<dbReference type="Proteomes" id="UP001309876">
    <property type="component" value="Unassembled WGS sequence"/>
</dbReference>
<evidence type="ECO:0000313" key="2">
    <source>
        <dbReference type="Proteomes" id="UP001309876"/>
    </source>
</evidence>
<dbReference type="EMBL" id="JAVRRJ010000016">
    <property type="protein sequence ID" value="KAK5080337.1"/>
    <property type="molecule type" value="Genomic_DNA"/>
</dbReference>
<organism evidence="1 2">
    <name type="scientific">Lithohypha guttulata</name>
    <dbReference type="NCBI Taxonomy" id="1690604"/>
    <lineage>
        <taxon>Eukaryota</taxon>
        <taxon>Fungi</taxon>
        <taxon>Dikarya</taxon>
        <taxon>Ascomycota</taxon>
        <taxon>Pezizomycotina</taxon>
        <taxon>Eurotiomycetes</taxon>
        <taxon>Chaetothyriomycetidae</taxon>
        <taxon>Chaetothyriales</taxon>
        <taxon>Trichomeriaceae</taxon>
        <taxon>Lithohypha</taxon>
    </lineage>
</organism>
<dbReference type="AlphaFoldDB" id="A0AAN7QCC1"/>
<evidence type="ECO:0000313" key="1">
    <source>
        <dbReference type="EMBL" id="KAK5080337.1"/>
    </source>
</evidence>
<keyword evidence="2" id="KW-1185">Reference proteome</keyword>
<comment type="caution">
    <text evidence="1">The sequence shown here is derived from an EMBL/GenBank/DDBJ whole genome shotgun (WGS) entry which is preliminary data.</text>
</comment>
<reference evidence="1 2" key="1">
    <citation type="submission" date="2023-08" db="EMBL/GenBank/DDBJ databases">
        <title>Black Yeasts Isolated from many extreme environments.</title>
        <authorList>
            <person name="Coleine C."/>
            <person name="Stajich J.E."/>
            <person name="Selbmann L."/>
        </authorList>
    </citation>
    <scope>NUCLEOTIDE SEQUENCE [LARGE SCALE GENOMIC DNA]</scope>
    <source>
        <strain evidence="1 2">CCFEE 5910</strain>
    </source>
</reference>
<protein>
    <submittedName>
        <fullName evidence="1">Uncharacterized protein</fullName>
    </submittedName>
</protein>